<accession>A0ABY9TIG6</accession>
<proteinExistence type="predicted"/>
<keyword evidence="3" id="KW-1185">Reference proteome</keyword>
<dbReference type="EMBL" id="CP134146">
    <property type="protein sequence ID" value="WNC67580.1"/>
    <property type="molecule type" value="Genomic_DNA"/>
</dbReference>
<protein>
    <recommendedName>
        <fullName evidence="4">Nuclear transport factor 2 family protein</fullName>
    </recommendedName>
</protein>
<dbReference type="Proteomes" id="UP001248581">
    <property type="component" value="Chromosome"/>
</dbReference>
<evidence type="ECO:0008006" key="4">
    <source>
        <dbReference type="Google" id="ProtNLM"/>
    </source>
</evidence>
<feature type="chain" id="PRO_5045544862" description="Nuclear transport factor 2 family protein" evidence="1">
    <location>
        <begin position="29"/>
        <end position="168"/>
    </location>
</feature>
<gene>
    <name evidence="2" type="ORF">RI845_13765</name>
</gene>
<dbReference type="Gene3D" id="3.10.450.50">
    <property type="match status" value="1"/>
</dbReference>
<dbReference type="SUPFAM" id="SSF54427">
    <property type="entry name" value="NTF2-like"/>
    <property type="match status" value="1"/>
</dbReference>
<dbReference type="InterPro" id="IPR032710">
    <property type="entry name" value="NTF2-like_dom_sf"/>
</dbReference>
<feature type="signal peptide" evidence="1">
    <location>
        <begin position="1"/>
        <end position="28"/>
    </location>
</feature>
<evidence type="ECO:0000313" key="3">
    <source>
        <dbReference type="Proteomes" id="UP001248581"/>
    </source>
</evidence>
<evidence type="ECO:0000313" key="2">
    <source>
        <dbReference type="EMBL" id="WNC67580.1"/>
    </source>
</evidence>
<evidence type="ECO:0000256" key="1">
    <source>
        <dbReference type="SAM" id="SignalP"/>
    </source>
</evidence>
<keyword evidence="1" id="KW-0732">Signal</keyword>
<name>A0ABY9TIG6_9GAMM</name>
<sequence length="168" mass="18932">MNKFKALNSVKRIIGSLLFCCLTFPVFANEKTLAELDAAWAEMERAVMSGDFIAYQAAYHEDAVLVSGFSNTSYPIATAMKRWKQGFEDTKAGKVTVSLEFKLSKRFHDETTAHESGMFRYATIDSNGKEDVFIAHLDALFVKKSGKWLMMMEFQKSKASADEWAALK</sequence>
<reference evidence="3" key="1">
    <citation type="submission" date="2023-09" db="EMBL/GenBank/DDBJ databases">
        <authorList>
            <person name="Li S."/>
            <person name="Li X."/>
            <person name="Zhang C."/>
            <person name="Zhao Z."/>
        </authorList>
    </citation>
    <scope>NUCLEOTIDE SEQUENCE [LARGE SCALE GENOMIC DNA]</scope>
    <source>
        <strain evidence="3">SQ345</strain>
    </source>
</reference>
<organism evidence="2 3">
    <name type="scientific">Thalassotalea nanhaiensis</name>
    <dbReference type="NCBI Taxonomy" id="3065648"/>
    <lineage>
        <taxon>Bacteria</taxon>
        <taxon>Pseudomonadati</taxon>
        <taxon>Pseudomonadota</taxon>
        <taxon>Gammaproteobacteria</taxon>
        <taxon>Alteromonadales</taxon>
        <taxon>Colwelliaceae</taxon>
        <taxon>Thalassotalea</taxon>
    </lineage>
</organism>
<dbReference type="RefSeq" id="WP_348386739.1">
    <property type="nucleotide sequence ID" value="NZ_CP134146.1"/>
</dbReference>